<sequence length="340" mass="38507">MVIDFDKFDSDDDLNCNLCIIGAGAAGITLAKEFNNTKINVILVESGGVEYDHQIQKLYDGETYVTEGSIRRKIYFNSLMAWRLRFFGGTTNHWGGKCQPFRDIDFEKRSWISNSGWPINASDLEKYYRRAEKVIQLSSSLYSDELWHHLNIAPIEFDKDKIELWFGHRSGFLKEAGNPDSWRDDTGIGIGALKFGKEYRNELFDSKNIKVLLHANAVDLITNNDINHVNSLKISNLSRVRESKIIADTFVLCAGGFENPRILLNSGNRDNGGIANNNGLVGKYYLGHPNAELGTLVTRDQEQADKLGHDFSMHKALEKNLVDPHLRFSNTCLNNNKMLN</sequence>
<evidence type="ECO:0000256" key="1">
    <source>
        <dbReference type="ARBA" id="ARBA00001974"/>
    </source>
</evidence>
<keyword evidence="3" id="KW-0285">Flavoprotein</keyword>
<evidence type="ECO:0000256" key="4">
    <source>
        <dbReference type="ARBA" id="ARBA00022827"/>
    </source>
</evidence>
<comment type="similarity">
    <text evidence="2">Belongs to the GMC oxidoreductase family.</text>
</comment>
<dbReference type="InterPro" id="IPR036188">
    <property type="entry name" value="FAD/NAD-bd_sf"/>
</dbReference>
<dbReference type="GO" id="GO:0016491">
    <property type="term" value="F:oxidoreductase activity"/>
    <property type="evidence" value="ECO:0007669"/>
    <property type="project" value="UniProtKB-KW"/>
</dbReference>
<reference evidence="6" key="1">
    <citation type="submission" date="2018-05" db="EMBL/GenBank/DDBJ databases">
        <authorList>
            <person name="Lanie J.A."/>
            <person name="Ng W.-L."/>
            <person name="Kazmierczak K.M."/>
            <person name="Andrzejewski T.M."/>
            <person name="Davidsen T.M."/>
            <person name="Wayne K.J."/>
            <person name="Tettelin H."/>
            <person name="Glass J.I."/>
            <person name="Rusch D."/>
            <person name="Podicherti R."/>
            <person name="Tsui H.-C.T."/>
            <person name="Winkler M.E."/>
        </authorList>
    </citation>
    <scope>NUCLEOTIDE SEQUENCE</scope>
</reference>
<proteinExistence type="inferred from homology"/>
<gene>
    <name evidence="6" type="ORF">METZ01_LOCUS203111</name>
</gene>
<evidence type="ECO:0000256" key="5">
    <source>
        <dbReference type="ARBA" id="ARBA00023002"/>
    </source>
</evidence>
<organism evidence="6">
    <name type="scientific">marine metagenome</name>
    <dbReference type="NCBI Taxonomy" id="408172"/>
    <lineage>
        <taxon>unclassified sequences</taxon>
        <taxon>metagenomes</taxon>
        <taxon>ecological metagenomes</taxon>
    </lineage>
</organism>
<accession>A0A382EK61</accession>
<feature type="non-terminal residue" evidence="6">
    <location>
        <position position="340"/>
    </location>
</feature>
<dbReference type="EMBL" id="UINC01044595">
    <property type="protein sequence ID" value="SVB50257.1"/>
    <property type="molecule type" value="Genomic_DNA"/>
</dbReference>
<comment type="cofactor">
    <cofactor evidence="1">
        <name>FAD</name>
        <dbReference type="ChEBI" id="CHEBI:57692"/>
    </cofactor>
</comment>
<keyword evidence="5" id="KW-0560">Oxidoreductase</keyword>
<evidence type="ECO:0000256" key="2">
    <source>
        <dbReference type="ARBA" id="ARBA00010790"/>
    </source>
</evidence>
<dbReference type="InterPro" id="IPR051473">
    <property type="entry name" value="P2Ox-like"/>
</dbReference>
<protein>
    <recommendedName>
        <fullName evidence="7">Glucose-methanol-choline oxidoreductase N-terminal domain-containing protein</fullName>
    </recommendedName>
</protein>
<name>A0A382EK61_9ZZZZ</name>
<dbReference type="SUPFAM" id="SSF51905">
    <property type="entry name" value="FAD/NAD(P)-binding domain"/>
    <property type="match status" value="1"/>
</dbReference>
<dbReference type="PANTHER" id="PTHR42784:SF1">
    <property type="entry name" value="PYRANOSE 2-OXIDASE"/>
    <property type="match status" value="1"/>
</dbReference>
<dbReference type="PANTHER" id="PTHR42784">
    <property type="entry name" value="PYRANOSE 2-OXIDASE"/>
    <property type="match status" value="1"/>
</dbReference>
<keyword evidence="4" id="KW-0274">FAD</keyword>
<dbReference type="AlphaFoldDB" id="A0A382EK61"/>
<dbReference type="Gene3D" id="3.50.50.60">
    <property type="entry name" value="FAD/NAD(P)-binding domain"/>
    <property type="match status" value="1"/>
</dbReference>
<evidence type="ECO:0000256" key="3">
    <source>
        <dbReference type="ARBA" id="ARBA00022630"/>
    </source>
</evidence>
<evidence type="ECO:0000313" key="6">
    <source>
        <dbReference type="EMBL" id="SVB50257.1"/>
    </source>
</evidence>
<evidence type="ECO:0008006" key="7">
    <source>
        <dbReference type="Google" id="ProtNLM"/>
    </source>
</evidence>